<comment type="caution">
    <text evidence="6">The sequence shown here is derived from an EMBL/GenBank/DDBJ whole genome shotgun (WGS) entry which is preliminary data.</text>
</comment>
<evidence type="ECO:0000313" key="6">
    <source>
        <dbReference type="EMBL" id="MFC1406286.1"/>
    </source>
</evidence>
<dbReference type="Proteomes" id="UP001592528">
    <property type="component" value="Unassembled WGS sequence"/>
</dbReference>
<name>A0ABV6UXU7_9ACTN</name>
<dbReference type="InterPro" id="IPR001188">
    <property type="entry name" value="Sperm_putr-bd"/>
</dbReference>
<evidence type="ECO:0000256" key="1">
    <source>
        <dbReference type="ARBA" id="ARBA00004418"/>
    </source>
</evidence>
<evidence type="ECO:0000256" key="5">
    <source>
        <dbReference type="SAM" id="SignalP"/>
    </source>
</evidence>
<dbReference type="SUPFAM" id="SSF53850">
    <property type="entry name" value="Periplasmic binding protein-like II"/>
    <property type="match status" value="1"/>
</dbReference>
<organism evidence="6 7">
    <name type="scientific">Streptacidiphilus cavernicola</name>
    <dbReference type="NCBI Taxonomy" id="3342716"/>
    <lineage>
        <taxon>Bacteria</taxon>
        <taxon>Bacillati</taxon>
        <taxon>Actinomycetota</taxon>
        <taxon>Actinomycetes</taxon>
        <taxon>Kitasatosporales</taxon>
        <taxon>Streptomycetaceae</taxon>
        <taxon>Streptacidiphilus</taxon>
    </lineage>
</organism>
<dbReference type="PANTHER" id="PTHR30222">
    <property type="entry name" value="SPERMIDINE/PUTRESCINE-BINDING PERIPLASMIC PROTEIN"/>
    <property type="match status" value="1"/>
</dbReference>
<dbReference type="CDD" id="cd13588">
    <property type="entry name" value="PBP2_polyamine_1"/>
    <property type="match status" value="1"/>
</dbReference>
<dbReference type="Pfam" id="PF13416">
    <property type="entry name" value="SBP_bac_8"/>
    <property type="match status" value="1"/>
</dbReference>
<accession>A0ABV6UXU7</accession>
<evidence type="ECO:0000256" key="2">
    <source>
        <dbReference type="ARBA" id="ARBA00022448"/>
    </source>
</evidence>
<feature type="signal peptide" evidence="5">
    <location>
        <begin position="1"/>
        <end position="29"/>
    </location>
</feature>
<dbReference type="PRINTS" id="PR00909">
    <property type="entry name" value="SPERMDNBNDNG"/>
</dbReference>
<reference evidence="6 7" key="1">
    <citation type="submission" date="2024-09" db="EMBL/GenBank/DDBJ databases">
        <authorList>
            <person name="Lee S.D."/>
        </authorList>
    </citation>
    <scope>NUCLEOTIDE SEQUENCE [LARGE SCALE GENOMIC DNA]</scope>
    <source>
        <strain evidence="6 7">N1-5</strain>
    </source>
</reference>
<evidence type="ECO:0000256" key="4">
    <source>
        <dbReference type="ARBA" id="ARBA00022764"/>
    </source>
</evidence>
<evidence type="ECO:0000256" key="3">
    <source>
        <dbReference type="ARBA" id="ARBA00022729"/>
    </source>
</evidence>
<proteinExistence type="predicted"/>
<comment type="subcellular location">
    <subcellularLocation>
        <location evidence="1">Periplasm</location>
    </subcellularLocation>
</comment>
<gene>
    <name evidence="6" type="ORF">ACEZDJ_33825</name>
</gene>
<feature type="chain" id="PRO_5045926519" evidence="5">
    <location>
        <begin position="30"/>
        <end position="408"/>
    </location>
</feature>
<protein>
    <submittedName>
        <fullName evidence="6">ABC transporter substrate-binding protein</fullName>
    </submittedName>
</protein>
<keyword evidence="4" id="KW-0574">Periplasm</keyword>
<dbReference type="RefSeq" id="WP_030256599.1">
    <property type="nucleotide sequence ID" value="NZ_JBHEZZ010000028.1"/>
</dbReference>
<dbReference type="EMBL" id="JBHEZZ010000028">
    <property type="protein sequence ID" value="MFC1406286.1"/>
    <property type="molecule type" value="Genomic_DNA"/>
</dbReference>
<keyword evidence="2" id="KW-0813">Transport</keyword>
<dbReference type="Gene3D" id="3.40.190.10">
    <property type="entry name" value="Periplasmic binding protein-like II"/>
    <property type="match status" value="2"/>
</dbReference>
<sequence length="408" mass="43681">MNAYRSPRSRTVRGLVVASTLLLAAACSATPTSSGGTTSTAGFTPPNIPMQKSLGPGEGVVNIVAWAGYVEYGQDSKTVDWVSAFTKQTGCKVNVKVAGTSDEMVALMKTGQYDTVSASGDATLRLIAGGNVAPVNTALVPNYADIYPALKNQPWNSVNGVAYGIPHGRGANLLMYNTAKVTPAPTSWSAVFSPSSPYTGHITAYDDPIYIADAALYLMKTKPELGIKNPYALTQAQLTAATDLLKVQKQQVGSYWSDYTKEQAAFDSGDDLLGTTWEVIQQAVAADGKVKTKAILPSEGATGWSDTWMIAAKAAHPNCAYQWMNYIVSPKVNAEVAEYFGEAPANSKACALITDNPSFCADYHAADESYWKNVYYWNTPTKLCLDGSGKNDCTTYAQWVTAWNEIKG</sequence>
<keyword evidence="3 5" id="KW-0732">Signal</keyword>
<dbReference type="PANTHER" id="PTHR30222:SF18">
    <property type="entry name" value="BIFUNCTIONAL POLYHYDROXYBUTYRATE SYNTHASE _ ABC TRANSPORTER PERIPLASMIC BINDING PROTEIN-RELATED"/>
    <property type="match status" value="1"/>
</dbReference>
<dbReference type="PROSITE" id="PS51257">
    <property type="entry name" value="PROKAR_LIPOPROTEIN"/>
    <property type="match status" value="1"/>
</dbReference>
<dbReference type="InterPro" id="IPR006059">
    <property type="entry name" value="SBP"/>
</dbReference>
<evidence type="ECO:0000313" key="7">
    <source>
        <dbReference type="Proteomes" id="UP001592528"/>
    </source>
</evidence>
<keyword evidence="7" id="KW-1185">Reference proteome</keyword>